<organism evidence="9 10">
    <name type="scientific">Ktedonospora formicarum</name>
    <dbReference type="NCBI Taxonomy" id="2778364"/>
    <lineage>
        <taxon>Bacteria</taxon>
        <taxon>Bacillati</taxon>
        <taxon>Chloroflexota</taxon>
        <taxon>Ktedonobacteria</taxon>
        <taxon>Ktedonobacterales</taxon>
        <taxon>Ktedonobacteraceae</taxon>
        <taxon>Ktedonospora</taxon>
    </lineage>
</organism>
<dbReference type="PANTHER" id="PTHR43133">
    <property type="entry name" value="RNA POLYMERASE ECF-TYPE SIGMA FACTO"/>
    <property type="match status" value="1"/>
</dbReference>
<evidence type="ECO:0000313" key="9">
    <source>
        <dbReference type="EMBL" id="GHO50483.1"/>
    </source>
</evidence>
<evidence type="ECO:0000256" key="1">
    <source>
        <dbReference type="ARBA" id="ARBA00010641"/>
    </source>
</evidence>
<keyword evidence="2 6" id="KW-0805">Transcription regulation</keyword>
<keyword evidence="4 6" id="KW-0238">DNA-binding</keyword>
<dbReference type="InterPro" id="IPR013249">
    <property type="entry name" value="RNA_pol_sigma70_r4_t2"/>
</dbReference>
<comment type="caution">
    <text evidence="9">The sequence shown here is derived from an EMBL/GenBank/DDBJ whole genome shotgun (WGS) entry which is preliminary data.</text>
</comment>
<evidence type="ECO:0000256" key="4">
    <source>
        <dbReference type="ARBA" id="ARBA00023125"/>
    </source>
</evidence>
<dbReference type="InterPro" id="IPR014284">
    <property type="entry name" value="RNA_pol_sigma-70_dom"/>
</dbReference>
<evidence type="ECO:0000256" key="5">
    <source>
        <dbReference type="ARBA" id="ARBA00023163"/>
    </source>
</evidence>
<name>A0A8J3IAU5_9CHLR</name>
<proteinExistence type="inferred from homology"/>
<dbReference type="InterPro" id="IPR036388">
    <property type="entry name" value="WH-like_DNA-bd_sf"/>
</dbReference>
<evidence type="ECO:0000313" key="10">
    <source>
        <dbReference type="Proteomes" id="UP000612362"/>
    </source>
</evidence>
<feature type="domain" description="RNA polymerase sigma factor 70 region 4 type 2" evidence="8">
    <location>
        <begin position="144"/>
        <end position="195"/>
    </location>
</feature>
<dbReference type="Gene3D" id="1.10.10.10">
    <property type="entry name" value="Winged helix-like DNA-binding domain superfamily/Winged helix DNA-binding domain"/>
    <property type="match status" value="1"/>
</dbReference>
<dbReference type="InterPro" id="IPR000838">
    <property type="entry name" value="RNA_pol_sigma70_ECF_CS"/>
</dbReference>
<dbReference type="EMBL" id="BNJF01000008">
    <property type="protein sequence ID" value="GHO50483.1"/>
    <property type="molecule type" value="Genomic_DNA"/>
</dbReference>
<protein>
    <recommendedName>
        <fullName evidence="6">RNA polymerase sigma factor</fullName>
    </recommendedName>
</protein>
<dbReference type="GO" id="GO:0016987">
    <property type="term" value="F:sigma factor activity"/>
    <property type="evidence" value="ECO:0007669"/>
    <property type="project" value="UniProtKB-KW"/>
</dbReference>
<dbReference type="AlphaFoldDB" id="A0A8J3IAU5"/>
<dbReference type="InterPro" id="IPR013325">
    <property type="entry name" value="RNA_pol_sigma_r2"/>
</dbReference>
<dbReference type="GO" id="GO:0006950">
    <property type="term" value="P:response to stress"/>
    <property type="evidence" value="ECO:0007669"/>
    <property type="project" value="UniProtKB-ARBA"/>
</dbReference>
<sequence length="429" mass="49003">MQEIIDLPVQQCLPGERQWLRSALLADQNGILTSTRLRLARIARARGVESHVIDDVVQDTLLEAWSHLERLHSPAGFHAWIDEICRNICRRAARRREMNLLRHVPLPQPSSAMEYENVSNETDLLTADTLDPLEELSRQDLALLLDRALDALPRKTRQIVEMCYLLELPRSEVAERLSLSSNALEVRLYRARRHLRHIFHGPLRHEAEAMGLTLDEALAEGWQQTRLWCPLCARHLLEGCFMAVGVEERSNLHLRCPDCVRRYHQDTVHSMGLVQLSGLHSFRPAWKRTMQGLTDCLLPALLKGRHPCLSCGAPALVRVEGNDTETPLSPYPERLGMSPYPFWIHMYCVHCGKDMGGRGEIPSVDQLVYWSHPLTQQFLLQHPHWTSEPGRLVEYGGESALYFQIADVESSNHLTVLAHRQTLRVLTIS</sequence>
<dbReference type="RefSeq" id="WP_220199486.1">
    <property type="nucleotide sequence ID" value="NZ_BNJF01000008.1"/>
</dbReference>
<dbReference type="Pfam" id="PF04542">
    <property type="entry name" value="Sigma70_r2"/>
    <property type="match status" value="1"/>
</dbReference>
<keyword evidence="5 6" id="KW-0804">Transcription</keyword>
<dbReference type="Gene3D" id="1.10.1740.10">
    <property type="match status" value="1"/>
</dbReference>
<reference evidence="9" key="1">
    <citation type="submission" date="2020-10" db="EMBL/GenBank/DDBJ databases">
        <title>Taxonomic study of unclassified bacteria belonging to the class Ktedonobacteria.</title>
        <authorList>
            <person name="Yabe S."/>
            <person name="Wang C.M."/>
            <person name="Zheng Y."/>
            <person name="Sakai Y."/>
            <person name="Cavaletti L."/>
            <person name="Monciardini P."/>
            <person name="Donadio S."/>
        </authorList>
    </citation>
    <scope>NUCLEOTIDE SEQUENCE</scope>
    <source>
        <strain evidence="9">SOSP1-1</strain>
    </source>
</reference>
<dbReference type="Proteomes" id="UP000612362">
    <property type="component" value="Unassembled WGS sequence"/>
</dbReference>
<dbReference type="PANTHER" id="PTHR43133:SF8">
    <property type="entry name" value="RNA POLYMERASE SIGMA FACTOR HI_1459-RELATED"/>
    <property type="match status" value="1"/>
</dbReference>
<evidence type="ECO:0000256" key="3">
    <source>
        <dbReference type="ARBA" id="ARBA00023082"/>
    </source>
</evidence>
<dbReference type="NCBIfam" id="TIGR02937">
    <property type="entry name" value="sigma70-ECF"/>
    <property type="match status" value="1"/>
</dbReference>
<dbReference type="GO" id="GO:0003677">
    <property type="term" value="F:DNA binding"/>
    <property type="evidence" value="ECO:0007669"/>
    <property type="project" value="UniProtKB-KW"/>
</dbReference>
<evidence type="ECO:0000256" key="2">
    <source>
        <dbReference type="ARBA" id="ARBA00023015"/>
    </source>
</evidence>
<keyword evidence="10" id="KW-1185">Reference proteome</keyword>
<dbReference type="SUPFAM" id="SSF88946">
    <property type="entry name" value="Sigma2 domain of RNA polymerase sigma factors"/>
    <property type="match status" value="1"/>
</dbReference>
<keyword evidence="3 6" id="KW-0731">Sigma factor</keyword>
<accession>A0A8J3IAU5</accession>
<feature type="domain" description="RNA polymerase sigma-70 region 2" evidence="7">
    <location>
        <begin position="36"/>
        <end position="96"/>
    </location>
</feature>
<dbReference type="Pfam" id="PF08281">
    <property type="entry name" value="Sigma70_r4_2"/>
    <property type="match status" value="1"/>
</dbReference>
<comment type="similarity">
    <text evidence="1 6">Belongs to the sigma-70 factor family. ECF subfamily.</text>
</comment>
<dbReference type="InterPro" id="IPR039425">
    <property type="entry name" value="RNA_pol_sigma-70-like"/>
</dbReference>
<evidence type="ECO:0000259" key="7">
    <source>
        <dbReference type="Pfam" id="PF04542"/>
    </source>
</evidence>
<dbReference type="InterPro" id="IPR013324">
    <property type="entry name" value="RNA_pol_sigma_r3/r4-like"/>
</dbReference>
<dbReference type="InterPro" id="IPR007627">
    <property type="entry name" value="RNA_pol_sigma70_r2"/>
</dbReference>
<dbReference type="GO" id="GO:0006352">
    <property type="term" value="P:DNA-templated transcription initiation"/>
    <property type="evidence" value="ECO:0007669"/>
    <property type="project" value="InterPro"/>
</dbReference>
<evidence type="ECO:0000259" key="8">
    <source>
        <dbReference type="Pfam" id="PF08281"/>
    </source>
</evidence>
<dbReference type="SUPFAM" id="SSF88659">
    <property type="entry name" value="Sigma3 and sigma4 domains of RNA polymerase sigma factors"/>
    <property type="match status" value="1"/>
</dbReference>
<evidence type="ECO:0000256" key="6">
    <source>
        <dbReference type="RuleBase" id="RU000716"/>
    </source>
</evidence>
<gene>
    <name evidence="9" type="ORF">KSX_86460</name>
</gene>
<dbReference type="PROSITE" id="PS01063">
    <property type="entry name" value="SIGMA70_ECF"/>
    <property type="match status" value="1"/>
</dbReference>